<dbReference type="SUPFAM" id="SSF69786">
    <property type="entry name" value="YggU-like"/>
    <property type="match status" value="1"/>
</dbReference>
<evidence type="ECO:0008006" key="3">
    <source>
        <dbReference type="Google" id="ProtNLM"/>
    </source>
</evidence>
<dbReference type="PANTHER" id="PTHR13420:SF7">
    <property type="entry name" value="UPF0235 PROTEIN C15ORF40"/>
    <property type="match status" value="1"/>
</dbReference>
<dbReference type="EMBL" id="FPIB01000012">
    <property type="protein sequence ID" value="SFV90282.1"/>
    <property type="molecule type" value="Genomic_DNA"/>
</dbReference>
<dbReference type="HAMAP" id="MF_00634">
    <property type="entry name" value="UPF0235"/>
    <property type="match status" value="1"/>
</dbReference>
<sequence>MFYEIKGNEVSLRIKAQPAASKNEFCEVYGDEAIKIRIKAPAVEGAANKELVKFLAKTFKVAKSDVVFKTGQNSKIKIVTFPLTEQFEQWKEAYEQET</sequence>
<evidence type="ECO:0000256" key="1">
    <source>
        <dbReference type="ARBA" id="ARBA00010364"/>
    </source>
</evidence>
<protein>
    <recommendedName>
        <fullName evidence="3">COG1872</fullName>
    </recommendedName>
</protein>
<dbReference type="InterPro" id="IPR036591">
    <property type="entry name" value="YggU-like_sf"/>
</dbReference>
<reference evidence="2" key="1">
    <citation type="submission" date="2016-10" db="EMBL/GenBank/DDBJ databases">
        <authorList>
            <person name="de Groot N.N."/>
        </authorList>
    </citation>
    <scope>NUCLEOTIDE SEQUENCE</scope>
</reference>
<accession>A0A1W1E8K5</accession>
<dbReference type="PANTHER" id="PTHR13420">
    <property type="entry name" value="UPF0235 PROTEIN C15ORF40"/>
    <property type="match status" value="1"/>
</dbReference>
<dbReference type="SMART" id="SM01152">
    <property type="entry name" value="DUF167"/>
    <property type="match status" value="1"/>
</dbReference>
<dbReference type="InterPro" id="IPR003746">
    <property type="entry name" value="DUF167"/>
</dbReference>
<dbReference type="GO" id="GO:0005737">
    <property type="term" value="C:cytoplasm"/>
    <property type="evidence" value="ECO:0007669"/>
    <property type="project" value="TreeGrafter"/>
</dbReference>
<dbReference type="AlphaFoldDB" id="A0A1W1E8K5"/>
<dbReference type="Pfam" id="PF02594">
    <property type="entry name" value="DUF167"/>
    <property type="match status" value="1"/>
</dbReference>
<gene>
    <name evidence="2" type="ORF">MNB_SV-4-1120</name>
</gene>
<proteinExistence type="inferred from homology"/>
<dbReference type="Gene3D" id="3.30.1200.10">
    <property type="entry name" value="YggU-like"/>
    <property type="match status" value="1"/>
</dbReference>
<name>A0A1W1E8K5_9ZZZZ</name>
<evidence type="ECO:0000313" key="2">
    <source>
        <dbReference type="EMBL" id="SFV90282.1"/>
    </source>
</evidence>
<dbReference type="NCBIfam" id="TIGR00251">
    <property type="entry name" value="DUF167 family protein"/>
    <property type="match status" value="1"/>
</dbReference>
<organism evidence="2">
    <name type="scientific">hydrothermal vent metagenome</name>
    <dbReference type="NCBI Taxonomy" id="652676"/>
    <lineage>
        <taxon>unclassified sequences</taxon>
        <taxon>metagenomes</taxon>
        <taxon>ecological metagenomes</taxon>
    </lineage>
</organism>
<comment type="similarity">
    <text evidence="1">Belongs to the UPF0235 family.</text>
</comment>